<evidence type="ECO:0000256" key="13">
    <source>
        <dbReference type="ARBA" id="ARBA00023014"/>
    </source>
</evidence>
<evidence type="ECO:0000256" key="14">
    <source>
        <dbReference type="ARBA" id="ARBA00023125"/>
    </source>
</evidence>
<reference evidence="21" key="1">
    <citation type="submission" date="2016-02" db="EMBL/GenBank/DDBJ databases">
        <title>Comparative genomics of biotechnologically important yeasts.</title>
        <authorList>
            <consortium name="DOE Joint Genome Institute"/>
            <person name="Riley R."/>
            <person name="Haridas S."/>
            <person name="Wolfe K.H."/>
            <person name="Lopes M.R."/>
            <person name="Hittinger C.T."/>
            <person name="Goker M."/>
            <person name="Salamov A."/>
            <person name="Wisecaver J."/>
            <person name="Long T.M."/>
            <person name="Aerts A.L."/>
            <person name="Barry K."/>
            <person name="Choi C."/>
            <person name="Clum A."/>
            <person name="Coughlan A.Y."/>
            <person name="Deshpande S."/>
            <person name="Douglass A.P."/>
            <person name="Hanson S.J."/>
            <person name="Klenk H.-P."/>
            <person name="Labutti K."/>
            <person name="Lapidus A."/>
            <person name="Lindquist E."/>
            <person name="Lipzen A."/>
            <person name="Meier-Kolthoff J.P."/>
            <person name="Ohm R.A."/>
            <person name="Otillar R.P."/>
            <person name="Pangilinan J."/>
            <person name="Peng Y."/>
            <person name="Rokas A."/>
            <person name="Rosa C.A."/>
            <person name="Scheuner C."/>
            <person name="Sibirny A.A."/>
            <person name="Slot J.C."/>
            <person name="Stielow J.B."/>
            <person name="Sun H."/>
            <person name="Kurtzman C.P."/>
            <person name="Blackwell M."/>
            <person name="Jeffries T.W."/>
            <person name="Grigoriev I.V."/>
        </authorList>
    </citation>
    <scope>NUCLEOTIDE SEQUENCE [LARGE SCALE GENOMIC DNA]</scope>
    <source>
        <strain evidence="21">NRRL Y-17796</strain>
    </source>
</reference>
<dbReference type="PANTHER" id="PTHR10670">
    <property type="entry name" value="DNA POLYMERASE EPSILON CATALYTIC SUBUNIT A"/>
    <property type="match status" value="1"/>
</dbReference>
<dbReference type="InterPro" id="IPR042087">
    <property type="entry name" value="DNA_pol_B_thumb"/>
</dbReference>
<dbReference type="GO" id="GO:0003887">
    <property type="term" value="F:DNA-directed DNA polymerase activity"/>
    <property type="evidence" value="ECO:0007669"/>
    <property type="project" value="UniProtKB-KW"/>
</dbReference>
<feature type="region of interest" description="Disordered" evidence="18">
    <location>
        <begin position="1"/>
        <end position="26"/>
    </location>
</feature>
<evidence type="ECO:0000256" key="18">
    <source>
        <dbReference type="SAM" id="MobiDB-lite"/>
    </source>
</evidence>
<keyword evidence="14 17" id="KW-0238">DNA-binding</keyword>
<gene>
    <name evidence="20" type="ORF">CANCADRAFT_1791</name>
</gene>
<dbReference type="InterPro" id="IPR006133">
    <property type="entry name" value="DNA-dir_DNA_pol_B_exonuc"/>
</dbReference>
<dbReference type="GO" id="GO:0006297">
    <property type="term" value="P:nucleotide-excision repair, DNA gap filling"/>
    <property type="evidence" value="ECO:0007669"/>
    <property type="project" value="EnsemblFungi"/>
</dbReference>
<dbReference type="Gene3D" id="3.90.1600.10">
    <property type="entry name" value="Palm domain of DNA polymerase"/>
    <property type="match status" value="1"/>
</dbReference>
<comment type="similarity">
    <text evidence="3 17">Belongs to the DNA polymerase type-B family.</text>
</comment>
<dbReference type="EC" id="2.7.7.7" evidence="17"/>
<dbReference type="GO" id="GO:0032183">
    <property type="term" value="F:SUMO binding"/>
    <property type="evidence" value="ECO:0007669"/>
    <property type="project" value="EnsemblFungi"/>
</dbReference>
<dbReference type="Pfam" id="PF22912">
    <property type="entry name" value="zf-DPOE"/>
    <property type="match status" value="1"/>
</dbReference>
<name>A0A1E4TE88_9ASCO</name>
<evidence type="ECO:0000256" key="2">
    <source>
        <dbReference type="ARBA" id="ARBA00004123"/>
    </source>
</evidence>
<dbReference type="SUPFAM" id="SSF53098">
    <property type="entry name" value="Ribonuclease H-like"/>
    <property type="match status" value="1"/>
</dbReference>
<dbReference type="InterPro" id="IPR023211">
    <property type="entry name" value="DNA_pol_palm_dom_sf"/>
</dbReference>
<dbReference type="GO" id="GO:0006272">
    <property type="term" value="P:leading strand elongation"/>
    <property type="evidence" value="ECO:0007669"/>
    <property type="project" value="EnsemblFungi"/>
</dbReference>
<dbReference type="PANTHER" id="PTHR10670:SF0">
    <property type="entry name" value="DNA POLYMERASE EPSILON CATALYTIC SUBUNIT A"/>
    <property type="match status" value="1"/>
</dbReference>
<dbReference type="GO" id="GO:0003697">
    <property type="term" value="F:single-stranded DNA binding"/>
    <property type="evidence" value="ECO:0007669"/>
    <property type="project" value="EnsemblFungi"/>
</dbReference>
<feature type="domain" description="DNA polymerase epsilon catalytic subunit A C-terminal" evidence="19">
    <location>
        <begin position="1495"/>
        <end position="1878"/>
    </location>
</feature>
<dbReference type="InterPro" id="IPR029703">
    <property type="entry name" value="POL2"/>
</dbReference>
<dbReference type="Pfam" id="PF03104">
    <property type="entry name" value="DNA_pol_B_exo1"/>
    <property type="match status" value="1"/>
</dbReference>
<keyword evidence="11 17" id="KW-0239">DNA-directed DNA polymerase</keyword>
<dbReference type="GO" id="GO:0007064">
    <property type="term" value="P:mitotic sister chromatid cohesion"/>
    <property type="evidence" value="ECO:0007669"/>
    <property type="project" value="EnsemblFungi"/>
</dbReference>
<dbReference type="GO" id="GO:0033314">
    <property type="term" value="P:mitotic DNA replication checkpoint signaling"/>
    <property type="evidence" value="ECO:0007669"/>
    <property type="project" value="EnsemblFungi"/>
</dbReference>
<dbReference type="GO" id="GO:0045004">
    <property type="term" value="P:DNA replication proofreading"/>
    <property type="evidence" value="ECO:0007669"/>
    <property type="project" value="EnsemblFungi"/>
</dbReference>
<evidence type="ECO:0000313" key="21">
    <source>
        <dbReference type="Proteomes" id="UP000095023"/>
    </source>
</evidence>
<dbReference type="OrthoDB" id="10060449at2759"/>
<dbReference type="GO" id="GO:0006287">
    <property type="term" value="P:base-excision repair, gap-filling"/>
    <property type="evidence" value="ECO:0007669"/>
    <property type="project" value="TreeGrafter"/>
</dbReference>
<dbReference type="GO" id="GO:0006303">
    <property type="term" value="P:double-strand break repair via nonhomologous end joining"/>
    <property type="evidence" value="ECO:0007669"/>
    <property type="project" value="EnsemblFungi"/>
</dbReference>
<evidence type="ECO:0000256" key="3">
    <source>
        <dbReference type="ARBA" id="ARBA00005755"/>
    </source>
</evidence>
<dbReference type="Pfam" id="PF00136">
    <property type="entry name" value="DNA_pol_B"/>
    <property type="match status" value="1"/>
</dbReference>
<dbReference type="InterPro" id="IPR036397">
    <property type="entry name" value="RNaseH_sf"/>
</dbReference>
<dbReference type="GO" id="GO:0043596">
    <property type="term" value="C:nuclear replication fork"/>
    <property type="evidence" value="ECO:0007669"/>
    <property type="project" value="EnsemblFungi"/>
</dbReference>
<dbReference type="GO" id="GO:0051539">
    <property type="term" value="F:4 iron, 4 sulfur cluster binding"/>
    <property type="evidence" value="ECO:0007669"/>
    <property type="project" value="UniProtKB-KW"/>
</dbReference>
<dbReference type="Gene3D" id="3.30.342.10">
    <property type="entry name" value="DNA Polymerase, chain B, domain 1"/>
    <property type="match status" value="1"/>
</dbReference>
<evidence type="ECO:0000256" key="16">
    <source>
        <dbReference type="ARBA" id="ARBA00049244"/>
    </source>
</evidence>
<dbReference type="CDD" id="cd05535">
    <property type="entry name" value="POLBc_epsilon"/>
    <property type="match status" value="1"/>
</dbReference>
<evidence type="ECO:0000256" key="12">
    <source>
        <dbReference type="ARBA" id="ARBA00023004"/>
    </source>
</evidence>
<evidence type="ECO:0000256" key="9">
    <source>
        <dbReference type="ARBA" id="ARBA00022771"/>
    </source>
</evidence>
<dbReference type="SUPFAM" id="SSF56672">
    <property type="entry name" value="DNA/RNA polymerases"/>
    <property type="match status" value="1"/>
</dbReference>
<keyword evidence="10 17" id="KW-0862">Zinc</keyword>
<dbReference type="FunFam" id="3.90.1600.10:FF:000006">
    <property type="entry name" value="DNA polymerase epsilon catalytic subunit"/>
    <property type="match status" value="1"/>
</dbReference>
<evidence type="ECO:0000256" key="15">
    <source>
        <dbReference type="ARBA" id="ARBA00023242"/>
    </source>
</evidence>
<keyword evidence="8 17" id="KW-0479">Metal-binding</keyword>
<dbReference type="Pfam" id="PF22634">
    <property type="entry name" value="POL2_thumb"/>
    <property type="match status" value="1"/>
</dbReference>
<dbReference type="GO" id="GO:0008310">
    <property type="term" value="F:single-stranded DNA 3'-5' DNA exonuclease activity"/>
    <property type="evidence" value="ECO:0007669"/>
    <property type="project" value="EnsemblFungi"/>
</dbReference>
<dbReference type="EMBL" id="KV453842">
    <property type="protein sequence ID" value="ODV90059.1"/>
    <property type="molecule type" value="Genomic_DNA"/>
</dbReference>
<dbReference type="InterPro" id="IPR012337">
    <property type="entry name" value="RNaseH-like_sf"/>
</dbReference>
<dbReference type="GO" id="GO:0000166">
    <property type="term" value="F:nucleotide binding"/>
    <property type="evidence" value="ECO:0007669"/>
    <property type="project" value="InterPro"/>
</dbReference>
<evidence type="ECO:0000259" key="19">
    <source>
        <dbReference type="SMART" id="SM01159"/>
    </source>
</evidence>
<evidence type="ECO:0000256" key="10">
    <source>
        <dbReference type="ARBA" id="ARBA00022833"/>
    </source>
</evidence>
<evidence type="ECO:0000256" key="8">
    <source>
        <dbReference type="ARBA" id="ARBA00022723"/>
    </source>
</evidence>
<evidence type="ECO:0000256" key="11">
    <source>
        <dbReference type="ARBA" id="ARBA00022932"/>
    </source>
</evidence>
<keyword evidence="12 17" id="KW-0408">Iron</keyword>
<dbReference type="FunFam" id="1.10.287.690:FF:000005">
    <property type="entry name" value="DNA polymerase epsilon catalytic subunit"/>
    <property type="match status" value="1"/>
</dbReference>
<evidence type="ECO:0000256" key="5">
    <source>
        <dbReference type="ARBA" id="ARBA00022679"/>
    </source>
</evidence>
<evidence type="ECO:0000256" key="4">
    <source>
        <dbReference type="ARBA" id="ARBA00022485"/>
    </source>
</evidence>
<keyword evidence="6 17" id="KW-0548">Nucleotidyltransferase</keyword>
<dbReference type="InterPro" id="IPR054475">
    <property type="entry name" value="Znf-DPOE"/>
</dbReference>
<keyword evidence="13 17" id="KW-0411">Iron-sulfur</keyword>
<dbReference type="InterPro" id="IPR013697">
    <property type="entry name" value="DNA_pol_e_suA_C"/>
</dbReference>
<organism evidence="20 21">
    <name type="scientific">Tortispora caseinolytica NRRL Y-17796</name>
    <dbReference type="NCBI Taxonomy" id="767744"/>
    <lineage>
        <taxon>Eukaryota</taxon>
        <taxon>Fungi</taxon>
        <taxon>Dikarya</taxon>
        <taxon>Ascomycota</taxon>
        <taxon>Saccharomycotina</taxon>
        <taxon>Trigonopsidomycetes</taxon>
        <taxon>Trigonopsidales</taxon>
        <taxon>Trigonopsidaceae</taxon>
        <taxon>Tortispora</taxon>
    </lineage>
</organism>
<evidence type="ECO:0000256" key="17">
    <source>
        <dbReference type="RuleBase" id="RU365029"/>
    </source>
</evidence>
<proteinExistence type="inferred from homology"/>
<dbReference type="Gene3D" id="3.30.420.10">
    <property type="entry name" value="Ribonuclease H-like superfamily/Ribonuclease H"/>
    <property type="match status" value="1"/>
</dbReference>
<dbReference type="FunFam" id="3.30.420.10:FF:000010">
    <property type="entry name" value="DNA polymerase epsilon catalytic subunit"/>
    <property type="match status" value="1"/>
</dbReference>
<dbReference type="Pfam" id="PF23250">
    <property type="entry name" value="zf_DPOE_2"/>
    <property type="match status" value="1"/>
</dbReference>
<dbReference type="GO" id="GO:0008622">
    <property type="term" value="C:epsilon DNA polymerase complex"/>
    <property type="evidence" value="ECO:0007669"/>
    <property type="project" value="EnsemblFungi"/>
</dbReference>
<dbReference type="InterPro" id="IPR006134">
    <property type="entry name" value="DNA-dir_DNA_pol_B_multi_dom"/>
</dbReference>
<comment type="catalytic activity">
    <reaction evidence="16 17">
        <text>DNA(n) + a 2'-deoxyribonucleoside 5'-triphosphate = DNA(n+1) + diphosphate</text>
        <dbReference type="Rhea" id="RHEA:22508"/>
        <dbReference type="Rhea" id="RHEA-COMP:17339"/>
        <dbReference type="Rhea" id="RHEA-COMP:17340"/>
        <dbReference type="ChEBI" id="CHEBI:33019"/>
        <dbReference type="ChEBI" id="CHEBI:61560"/>
        <dbReference type="ChEBI" id="CHEBI:173112"/>
        <dbReference type="EC" id="2.7.7.7"/>
    </reaction>
</comment>
<keyword evidence="9 17" id="KW-0863">Zinc-finger</keyword>
<evidence type="ECO:0000256" key="6">
    <source>
        <dbReference type="ARBA" id="ARBA00022695"/>
    </source>
</evidence>
<dbReference type="GO" id="GO:0008270">
    <property type="term" value="F:zinc ion binding"/>
    <property type="evidence" value="ECO:0007669"/>
    <property type="project" value="UniProtKB-KW"/>
</dbReference>
<sequence>MAVKSSDQKSSYNAKGSRQFRPKTPVVDLREDTKKIDELDARFGFPRYESGPKKIGWMFNMHSTTYFDELSDNKKQERAAVDYYFLADTGGTFKATVVFDPYFLVACKPGTEADVEEYLRRLLVDTVKSTTRITKEDLNLANHLVGKRRQFIKLTFHTITLLLQARKTLFGIVKPASTNSLSDAFTDYSSHGFDIDFNGERASVRDSSECIVDIREYDVPYHVRVAIDKAVRIGKWYEVEAVNGETRITELTDRVYRPDPVVLAFDIETTKDTLKFPDAKKDRIMMISYMIDGEGFLITNRDIVSEDIDDFEYTPKPEYPGVFTIFNEEGEKAVLERFFEHIREAAPNVIVTYNGDFFDWPFVDARANFHGLNMYEEIGFSKDSEDEYKSRHCAHMDAFRWVKRDSYLPQGSQGLKAVTTSKLGYNPNELDPELMTPYAYEKPQVLAEYSVSDAVATYYLYMKYVHPFIFSLCNIIPLNPDEVLRKGTGTLCEMLLMVQAFQNDIIFPNKYTDRHDRFYKGHLVESETYVGGHVESLEAGVFRSDIPSKFRMDPTAFDELLANLHNSLKFAIEVENGKSLDDVENYDEIYEEIRAKLTDLRDNPVRTECPQIYHLDVSSMYPNIMITNRLQPDSVVNEADCAVCDFNKPGKTCDRRLPWMWRGEYFPPTNEEYNMVKAQLQKEKFPPRYPGGEPRLWNQLPASEKSAALRKRLGIYSRKTYHKMREAETVERTAVICQRENPFYVDTVRDFRDRRYEFKNLQKVWKKKASEIPANDAIAKDEAEKMIVLYDSLQLAHKCILNSFYGYVMRKGSRWYSMEMAGITCLTGATIIQMARSIVERVGRPLELDTDGIWCIIPKSFPENYKVILKEGKPLTLSYPCVVLNAMVHEKFTNPQYETLVDKKSLQYSLTSENSIFFEVDGPYKAMVLPTSTEEDKNLKKRYAVFNDDGSLAELKGFEIKRRGELQLIKIFQSGIFKVFLEGNNLKECYAAVAKVANQWLDVLDSKGSLLADSEVIDLISENRSMSKSLEEYGQQKSTSITTAKRLSEFLGSSMVKDKGLACKFIISARPKNAPVAERAVPVAIFSASMEDKAFYLRKWLKDSSLTDFDLRTIIDWSYYAQRLGNMILKLIIIPAGLQGISNPVPRLAEPDWLKARMTSNKSRQLKLTSMLVKKKPMKDITNRPHVPLEDVEDFGQKDTKIGIKNALVIKRKRTIKDTEIVEPTKVAAVAEEKPSEQDDYVSWLMYQKKKWKHQKATRERRRHLFGDRLNNVAENDIRAMSTRSLEGALSSVWNIVQIRSTGAPGLLRCFVENDNAIRSVRVIVPRTVYINFITGDIPDTGLPASAQFTKSYDILPNGFSSDNLYKLEIDEAGYLALQEDFNSILYHPSVEGVYETKLDHVQRAIIALGSRCKVDLSIPGVLGAGIDDGFHISTLKKVSDKSQSCLNSEDANLVYVLRLKALDREIFTIMHLNQQHPPRIITFDGPKSGDKLPSMARMYKEHCERKRAKGRLDESIFSYPNELEFMMEYHNNGKKFEKSLNAVFNSFPSKTICVVQGISTTDIVSRYSSLKDIPFIDLSVHLTEYTLPVIGWNAAASKKIVGHIMGLGNWLDHVKSMAAYGGIPPGNLKPGDSRYVVDIAYARKLKESNCVLWWSGGLSADHGGHEKDKVFGLLDDAYIPTINTSGSYNYVSLDMDIRNLLLSSLLSAVEISSLEGHSSIPFKSSQGEDSETNEYADNMFTMPAVAILCETVQVWWKDALKGNFNADILLQNVIGWCISPQSKLYNSYLHYHLMLLAKRAYLQLVSGLRKLGCTVIHADMNRLLVQTSKSHMSSARSYATYLVKSIRDTDLFKYLDLRVTEYWQYLLWMDQENYAGFATRKISENGEHNLELLSGWLIKSYLPAAVQSEFDGYVIEFANAMKVINESLQNNDISAVLRIDQNEFEDYQDDNIEPDLKEKDPLKRDSEKLLRIVVKKISKPLKQYIAKLISQQTDPTLSPEEKAEYEFPQLPGSYLPMSNPALEMVKFVTAVFELVPEIENTVRLLRKDLLKRLNVSEFSDESIFKNPARSVILRSVACENCSFVMDIDFCRDENLSSGSVSGENHDITLKCKACGSHLSKVAIEELLISSIEQKLLRYQVQDLQCRKCKRIRDGNLRLYCECSGEWGEVIPRSTVAEDMQAYYTVAGYYDFKLLRSSIQEIYA</sequence>
<dbReference type="SMART" id="SM00486">
    <property type="entry name" value="POLBc"/>
    <property type="match status" value="1"/>
</dbReference>
<keyword evidence="5 17" id="KW-0808">Transferase</keyword>
<dbReference type="CDD" id="cd05779">
    <property type="entry name" value="DNA_polB_epsilon_exo"/>
    <property type="match status" value="1"/>
</dbReference>
<evidence type="ECO:0000313" key="20">
    <source>
        <dbReference type="EMBL" id="ODV90059.1"/>
    </source>
</evidence>
<comment type="function">
    <text evidence="17">DNA polymerase II participates in chromosomal DNA replication.</text>
</comment>
<dbReference type="SMART" id="SM01159">
    <property type="entry name" value="DUF1744"/>
    <property type="match status" value="1"/>
</dbReference>
<dbReference type="GO" id="GO:0042276">
    <property type="term" value="P:error-prone translesion synthesis"/>
    <property type="evidence" value="ECO:0007669"/>
    <property type="project" value="EnsemblFungi"/>
</dbReference>
<dbReference type="InterPro" id="IPR043502">
    <property type="entry name" value="DNA/RNA_pol_sf"/>
</dbReference>
<dbReference type="Proteomes" id="UP000095023">
    <property type="component" value="Unassembled WGS sequence"/>
</dbReference>
<keyword evidence="7 17" id="KW-0235">DNA replication</keyword>
<dbReference type="GO" id="GO:0003690">
    <property type="term" value="F:double-stranded DNA binding"/>
    <property type="evidence" value="ECO:0007669"/>
    <property type="project" value="EnsemblFungi"/>
</dbReference>
<comment type="cofactor">
    <cofactor evidence="1 17">
        <name>[4Fe-4S] cluster</name>
        <dbReference type="ChEBI" id="CHEBI:49883"/>
    </cofactor>
</comment>
<dbReference type="FunFam" id="1.10.132.60:FF:000002">
    <property type="entry name" value="DNA polymerase epsilon catalytic subunit"/>
    <property type="match status" value="1"/>
</dbReference>
<accession>A0A1E4TE88</accession>
<dbReference type="Pfam" id="PF08490">
    <property type="entry name" value="DUF1744"/>
    <property type="match status" value="1"/>
</dbReference>
<protein>
    <recommendedName>
        <fullName evidence="17">DNA polymerase epsilon catalytic subunit</fullName>
        <ecNumber evidence="17">2.7.7.7</ecNumber>
    </recommendedName>
</protein>
<dbReference type="Gene3D" id="1.10.132.60">
    <property type="entry name" value="DNA polymerase family B, C-terminal domain"/>
    <property type="match status" value="1"/>
</dbReference>
<dbReference type="InterPro" id="IPR006172">
    <property type="entry name" value="DNA-dir_DNA_pol_B"/>
</dbReference>
<dbReference type="GO" id="GO:0035822">
    <property type="term" value="P:gene conversion"/>
    <property type="evidence" value="ECO:0007669"/>
    <property type="project" value="EnsemblFungi"/>
</dbReference>
<keyword evidence="21" id="KW-1185">Reference proteome</keyword>
<keyword evidence="4 17" id="KW-0004">4Fe-4S</keyword>
<dbReference type="InterPro" id="IPR055191">
    <property type="entry name" value="POL2_thumb"/>
</dbReference>
<evidence type="ECO:0000256" key="1">
    <source>
        <dbReference type="ARBA" id="ARBA00001966"/>
    </source>
</evidence>
<dbReference type="GO" id="GO:0031573">
    <property type="term" value="P:mitotic intra-S DNA damage checkpoint signaling"/>
    <property type="evidence" value="ECO:0007669"/>
    <property type="project" value="EnsemblFungi"/>
</dbReference>
<keyword evidence="15 17" id="KW-0539">Nucleus</keyword>
<comment type="subcellular location">
    <subcellularLocation>
        <location evidence="2 17">Nucleus</location>
    </subcellularLocation>
</comment>
<evidence type="ECO:0000256" key="7">
    <source>
        <dbReference type="ARBA" id="ARBA00022705"/>
    </source>
</evidence>